<dbReference type="OrthoDB" id="360540at2759"/>
<dbReference type="EMBL" id="KZ992781">
    <property type="protein sequence ID" value="RKP07001.1"/>
    <property type="molecule type" value="Genomic_DNA"/>
</dbReference>
<dbReference type="STRING" id="78915.A0A4P9XNL1"/>
<evidence type="ECO:0000313" key="3">
    <source>
        <dbReference type="EMBL" id="RKP07001.1"/>
    </source>
</evidence>
<dbReference type="GO" id="GO:0005737">
    <property type="term" value="C:cytoplasm"/>
    <property type="evidence" value="ECO:0007669"/>
    <property type="project" value="TreeGrafter"/>
</dbReference>
<evidence type="ECO:0000256" key="1">
    <source>
        <dbReference type="ARBA" id="ARBA00011047"/>
    </source>
</evidence>
<dbReference type="PANTHER" id="PTHR15323:SF6">
    <property type="entry name" value="CELL DIVISION CYCLE PROTEIN 123 HOMOLOG"/>
    <property type="match status" value="1"/>
</dbReference>
<feature type="non-terminal residue" evidence="3">
    <location>
        <position position="260"/>
    </location>
</feature>
<organism evidence="3 4">
    <name type="scientific">Thamnocephalis sphaerospora</name>
    <dbReference type="NCBI Taxonomy" id="78915"/>
    <lineage>
        <taxon>Eukaryota</taxon>
        <taxon>Fungi</taxon>
        <taxon>Fungi incertae sedis</taxon>
        <taxon>Zoopagomycota</taxon>
        <taxon>Zoopagomycotina</taxon>
        <taxon>Zoopagomycetes</taxon>
        <taxon>Zoopagales</taxon>
        <taxon>Sigmoideomycetaceae</taxon>
        <taxon>Thamnocephalis</taxon>
    </lineage>
</organism>
<keyword evidence="4" id="KW-1185">Reference proteome</keyword>
<feature type="non-terminal residue" evidence="3">
    <location>
        <position position="1"/>
    </location>
</feature>
<dbReference type="InterPro" id="IPR009772">
    <property type="entry name" value="CDC123"/>
</dbReference>
<dbReference type="Pfam" id="PF07065">
    <property type="entry name" value="D123"/>
    <property type="match status" value="1"/>
</dbReference>
<accession>A0A4P9XNL1</accession>
<protein>
    <submittedName>
        <fullName evidence="3">D123-domain-containing protein</fullName>
    </submittedName>
</protein>
<proteinExistence type="inferred from homology"/>
<gene>
    <name evidence="3" type="ORF">THASP1DRAFT_7579</name>
</gene>
<reference evidence="4" key="1">
    <citation type="journal article" date="2018" name="Nat. Microbiol.">
        <title>Leveraging single-cell genomics to expand the fungal tree of life.</title>
        <authorList>
            <person name="Ahrendt S.R."/>
            <person name="Quandt C.A."/>
            <person name="Ciobanu D."/>
            <person name="Clum A."/>
            <person name="Salamov A."/>
            <person name="Andreopoulos B."/>
            <person name="Cheng J.F."/>
            <person name="Woyke T."/>
            <person name="Pelin A."/>
            <person name="Henrissat B."/>
            <person name="Reynolds N.K."/>
            <person name="Benny G.L."/>
            <person name="Smith M.E."/>
            <person name="James T.Y."/>
            <person name="Grigoriev I.V."/>
        </authorList>
    </citation>
    <scope>NUCLEOTIDE SEQUENCE [LARGE SCALE GENOMIC DNA]</scope>
    <source>
        <strain evidence="4">RSA 1356</strain>
    </source>
</reference>
<feature type="compositionally biased region" description="Acidic residues" evidence="2">
    <location>
        <begin position="58"/>
        <end position="76"/>
    </location>
</feature>
<name>A0A4P9XNL1_9FUNG</name>
<comment type="similarity">
    <text evidence="1">Belongs to the CDC123 family.</text>
</comment>
<evidence type="ECO:0000256" key="2">
    <source>
        <dbReference type="SAM" id="MobiDB-lite"/>
    </source>
</evidence>
<dbReference type="AlphaFoldDB" id="A0A4P9XNL1"/>
<dbReference type="Proteomes" id="UP000271241">
    <property type="component" value="Unassembled WGS sequence"/>
</dbReference>
<sequence>VSDCAFPAWYTRFRRHTIASKVVPLPPDFVDYLLADGIFLPTNSTQLSILRATFEELSTDDEAEDSSDSDDNEDVDAAERQQQRVREAIRQLGGEVLPKLNWSAPKASLWISTTRSMRCTTAEEVFLLLKSSDVVVHDLLHAYDTCDIPPAERPQPVLVLREWRTLNPAHEFRCFVRDHQLIGISQRDPAHYPFLADAQQEIRHSIRQFYQNAVKESFGHSDYVFDVYLHDPSRRDGRVQLVDFGPFGGPTNPLLFEWSE</sequence>
<evidence type="ECO:0000313" key="4">
    <source>
        <dbReference type="Proteomes" id="UP000271241"/>
    </source>
</evidence>
<feature type="region of interest" description="Disordered" evidence="2">
    <location>
        <begin position="58"/>
        <end position="82"/>
    </location>
</feature>
<dbReference type="PANTHER" id="PTHR15323">
    <property type="entry name" value="D123 PROTEIN"/>
    <property type="match status" value="1"/>
</dbReference>